<evidence type="ECO:0000313" key="2">
    <source>
        <dbReference type="Proteomes" id="UP000822688"/>
    </source>
</evidence>
<reference evidence="1" key="1">
    <citation type="submission" date="2020-06" db="EMBL/GenBank/DDBJ databases">
        <title>WGS assembly of Ceratodon purpureus strain R40.</title>
        <authorList>
            <person name="Carey S.B."/>
            <person name="Jenkins J."/>
            <person name="Shu S."/>
            <person name="Lovell J.T."/>
            <person name="Sreedasyam A."/>
            <person name="Maumus F."/>
            <person name="Tiley G.P."/>
            <person name="Fernandez-Pozo N."/>
            <person name="Barry K."/>
            <person name="Chen C."/>
            <person name="Wang M."/>
            <person name="Lipzen A."/>
            <person name="Daum C."/>
            <person name="Saski C.A."/>
            <person name="Payton A.C."/>
            <person name="Mcbreen J.C."/>
            <person name="Conrad R.E."/>
            <person name="Kollar L.M."/>
            <person name="Olsson S."/>
            <person name="Huttunen S."/>
            <person name="Landis J.B."/>
            <person name="Wickett N.J."/>
            <person name="Johnson M.G."/>
            <person name="Rensing S.A."/>
            <person name="Grimwood J."/>
            <person name="Schmutz J."/>
            <person name="Mcdaniel S.F."/>
        </authorList>
    </citation>
    <scope>NUCLEOTIDE SEQUENCE</scope>
    <source>
        <strain evidence="1">R40</strain>
    </source>
</reference>
<name>A0A8T0HV16_CERPU</name>
<organism evidence="1 2">
    <name type="scientific">Ceratodon purpureus</name>
    <name type="common">Fire moss</name>
    <name type="synonym">Dicranum purpureum</name>
    <dbReference type="NCBI Taxonomy" id="3225"/>
    <lineage>
        <taxon>Eukaryota</taxon>
        <taxon>Viridiplantae</taxon>
        <taxon>Streptophyta</taxon>
        <taxon>Embryophyta</taxon>
        <taxon>Bryophyta</taxon>
        <taxon>Bryophytina</taxon>
        <taxon>Bryopsida</taxon>
        <taxon>Dicranidae</taxon>
        <taxon>Pseudoditrichales</taxon>
        <taxon>Ditrichaceae</taxon>
        <taxon>Ceratodon</taxon>
    </lineage>
</organism>
<protein>
    <submittedName>
        <fullName evidence="1">Uncharacterized protein</fullName>
    </submittedName>
</protein>
<dbReference type="AlphaFoldDB" id="A0A8T0HV16"/>
<keyword evidence="2" id="KW-1185">Reference proteome</keyword>
<accession>A0A8T0HV16</accession>
<evidence type="ECO:0000313" key="1">
    <source>
        <dbReference type="EMBL" id="KAG0574880.1"/>
    </source>
</evidence>
<dbReference type="Proteomes" id="UP000822688">
    <property type="component" value="Chromosome V"/>
</dbReference>
<gene>
    <name evidence="1" type="ORF">KC19_VG299700</name>
</gene>
<proteinExistence type="predicted"/>
<dbReference type="EMBL" id="CM026426">
    <property type="protein sequence ID" value="KAG0574880.1"/>
    <property type="molecule type" value="Genomic_DNA"/>
</dbReference>
<sequence length="101" mass="11007">MGSVQGFTIAGRRGEPGDCDGKLLATTSLVWRERKRQGGSAMHFTDSSLLGAPAREDRGKLKMITDSEKIDFYVGQNQISSAAFMDNVVAENASKISKYTF</sequence>
<comment type="caution">
    <text evidence="1">The sequence shown here is derived from an EMBL/GenBank/DDBJ whole genome shotgun (WGS) entry which is preliminary data.</text>
</comment>